<reference evidence="10 11" key="1">
    <citation type="journal article" date="2008" name="PLoS Genet.">
        <title>Genomic islands in the pathogenic filamentous fungus Aspergillus fumigatus.</title>
        <authorList>
            <person name="Fedorova N.D."/>
            <person name="Khaldi N."/>
            <person name="Joardar V.S."/>
            <person name="Maiti R."/>
            <person name="Amedeo P."/>
            <person name="Anderson M.J."/>
            <person name="Crabtree J."/>
            <person name="Silva J.C."/>
            <person name="Badger J.H."/>
            <person name="Albarraq A."/>
            <person name="Angiuoli S."/>
            <person name="Bussey H."/>
            <person name="Bowyer P."/>
            <person name="Cotty P.J."/>
            <person name="Dyer P.S."/>
            <person name="Egan A."/>
            <person name="Galens K."/>
            <person name="Fraser-Liggett C.M."/>
            <person name="Haas B.J."/>
            <person name="Inman J.M."/>
            <person name="Kent R."/>
            <person name="Lemieux S."/>
            <person name="Malavazi I."/>
            <person name="Orvis J."/>
            <person name="Roemer T."/>
            <person name="Ronning C.M."/>
            <person name="Sundaram J.P."/>
            <person name="Sutton G."/>
            <person name="Turner G."/>
            <person name="Venter J.C."/>
            <person name="White O.R."/>
            <person name="Whitty B.R."/>
            <person name="Youngman P."/>
            <person name="Wolfe K.H."/>
            <person name="Goldman G.H."/>
            <person name="Wortman J.R."/>
            <person name="Jiang B."/>
            <person name="Denning D.W."/>
            <person name="Nierman W.C."/>
        </authorList>
    </citation>
    <scope>NUCLEOTIDE SEQUENCE [LARGE SCALE GENOMIC DNA]</scope>
    <source>
        <strain evidence="11">ATCC 1007 / CBS 513.65 / DSM 816 / NCTC 3887 / NRRL 1</strain>
    </source>
</reference>
<dbReference type="CDD" id="cd00067">
    <property type="entry name" value="GAL4"/>
    <property type="match status" value="1"/>
</dbReference>
<evidence type="ECO:0000313" key="11">
    <source>
        <dbReference type="Proteomes" id="UP000006701"/>
    </source>
</evidence>
<feature type="compositionally biased region" description="Polar residues" evidence="8">
    <location>
        <begin position="950"/>
        <end position="971"/>
    </location>
</feature>
<dbReference type="GO" id="GO:0006351">
    <property type="term" value="P:DNA-templated transcription"/>
    <property type="evidence" value="ECO:0007669"/>
    <property type="project" value="InterPro"/>
</dbReference>
<evidence type="ECO:0000256" key="7">
    <source>
        <dbReference type="ARBA" id="ARBA00023242"/>
    </source>
</evidence>
<dbReference type="CDD" id="cd12148">
    <property type="entry name" value="fungal_TF_MHR"/>
    <property type="match status" value="1"/>
</dbReference>
<dbReference type="SMART" id="SM00066">
    <property type="entry name" value="GAL4"/>
    <property type="match status" value="1"/>
</dbReference>
<dbReference type="InterPro" id="IPR007219">
    <property type="entry name" value="XnlR_reg_dom"/>
</dbReference>
<keyword evidence="11" id="KW-1185">Reference proteome</keyword>
<comment type="subcellular location">
    <subcellularLocation>
        <location evidence="1">Nucleus</location>
    </subcellularLocation>
</comment>
<feature type="region of interest" description="Disordered" evidence="8">
    <location>
        <begin position="948"/>
        <end position="975"/>
    </location>
</feature>
<dbReference type="PROSITE" id="PS00463">
    <property type="entry name" value="ZN2_CY6_FUNGAL_1"/>
    <property type="match status" value="1"/>
</dbReference>
<evidence type="ECO:0000256" key="3">
    <source>
        <dbReference type="ARBA" id="ARBA00022833"/>
    </source>
</evidence>
<sequence>MTANTSPCHGAPAEPSNEDDPAPDTQYYNHEVADSSATSVHSHDIPSSYGSLSEVKPKEPLPMQKRRRVTRACDECRRKKIKCDGKQPCTHCTVYSYECTYDQPSNRRRNPAPQYVEALENRLHKAEALLRVVLPDLNLDDPQFDVHATEQMLTTIKKEKQSLPAPPPPIPSAPKPSTAPEPASDALDAGAGDESLLESMVENSGCLDLDDQGHWDYHGHTSGIIFLRRLRKQLGDTEMQPPTFRTPPLPQILESPKSVSESPSDSSLPPTHDLPSREVARHLCHHALYEGCSMMRFVHEPSFFTMLERIYDTPPEQFGNEENCFLPLLYIVMSVGCLFADDGAGTLDLSGYEGAIGHGFQYFKAGRQLLDITDCRDLTSLQAICFMVLFLQSSAKLSTCYSYVGIALRSALRLGLHRSVTANFNPIERELRKRIFWVVRKMDVYVSTLLGLPQMLSDDDIDQEYPIDVDGQFITKDGILPMPSDYTPLMAGCNAHTRLSNIILKVVKYIYPVKNAMHRSKSDLRYMVSHSKIREIERDLQTWMEELPAALRPGTEVSPQLERVRQLLRISYAHVQVVMYRPFLHYVSSGSQARGVDRRSYACAAACVSVSRNIVHITTGMQKRGLLKGSFWFTMYTTYFAILSLIFFVLENPDSPTAKDGVLKDAMEGKNTLAGLAKKSLAADRCSQSLNCLFKNLPELLKNRQSSVKPVNLKRPAPTPVTRPAAANIKNPLTPEMGPPQRASTFPLQLLTRPSKAEATNTPKSQDDSASFGNKGRKPPVHTPTWVPSPSEAAAETPATSAEPFITDQARAATTTTTATASSMPMMQSSSSSSSSSTRPFSPQQFNNTGNLLPDLMPIMFPSDDPFAYPTQPMSTLEDDHSRADGMGLQPGNHVGFDQTPHGLPATTTTDLSMGAVSTPTFDNFGHFPIFTNGNSAGINGSLPHRVAPQKQQTMNQSRLQSPVSHGSTPGSGAEAVNSPDLVSIPNQNFMWQGYNFQPQGFEADGSAQPPMPTTNESHHFGMGLEDSNAMAGGLDLGLLPLDDIFGNGDVHRANGGLANDDWIQWMNVGS</sequence>
<feature type="region of interest" description="Disordered" evidence="8">
    <location>
        <begin position="1"/>
        <end position="66"/>
    </location>
</feature>
<dbReference type="OrthoDB" id="422427at2759"/>
<feature type="region of interest" description="Disordered" evidence="8">
    <location>
        <begin position="160"/>
        <end position="189"/>
    </location>
</feature>
<dbReference type="Pfam" id="PF00172">
    <property type="entry name" value="Zn_clus"/>
    <property type="match status" value="1"/>
</dbReference>
<evidence type="ECO:0000256" key="6">
    <source>
        <dbReference type="ARBA" id="ARBA00023163"/>
    </source>
</evidence>
<keyword evidence="4" id="KW-0805">Transcription regulation</keyword>
<name>A1CKU7_ASPCL</name>
<dbReference type="RefSeq" id="XP_001271197.1">
    <property type="nucleotide sequence ID" value="XM_001271196.1"/>
</dbReference>
<evidence type="ECO:0000256" key="2">
    <source>
        <dbReference type="ARBA" id="ARBA00022723"/>
    </source>
</evidence>
<dbReference type="OMA" id="DQGFQYF"/>
<gene>
    <name evidence="10" type="ORF">ACLA_039870</name>
</gene>
<evidence type="ECO:0000256" key="5">
    <source>
        <dbReference type="ARBA" id="ARBA00023125"/>
    </source>
</evidence>
<dbReference type="InterPro" id="IPR036864">
    <property type="entry name" value="Zn2-C6_fun-type_DNA-bd_sf"/>
</dbReference>
<dbReference type="GO" id="GO:0043565">
    <property type="term" value="F:sequence-specific DNA binding"/>
    <property type="evidence" value="ECO:0007669"/>
    <property type="project" value="TreeGrafter"/>
</dbReference>
<feature type="domain" description="Zn(2)-C6 fungal-type" evidence="9">
    <location>
        <begin position="72"/>
        <end position="101"/>
    </location>
</feature>
<dbReference type="GO" id="GO:0045944">
    <property type="term" value="P:positive regulation of transcription by RNA polymerase II"/>
    <property type="evidence" value="ECO:0007669"/>
    <property type="project" value="TreeGrafter"/>
</dbReference>
<dbReference type="Gene3D" id="4.10.240.10">
    <property type="entry name" value="Zn(2)-C6 fungal-type DNA-binding domain"/>
    <property type="match status" value="1"/>
</dbReference>
<dbReference type="GO" id="GO:0008270">
    <property type="term" value="F:zinc ion binding"/>
    <property type="evidence" value="ECO:0007669"/>
    <property type="project" value="InterPro"/>
</dbReference>
<evidence type="ECO:0000256" key="1">
    <source>
        <dbReference type="ARBA" id="ARBA00004123"/>
    </source>
</evidence>
<dbReference type="InterPro" id="IPR051711">
    <property type="entry name" value="Stress_Response_Reg"/>
</dbReference>
<dbReference type="VEuPathDB" id="FungiDB:ACLA_039870"/>
<dbReference type="KEGG" id="act:ACLA_039870"/>
<dbReference type="STRING" id="344612.A1CKU7"/>
<feature type="compositionally biased region" description="Polar residues" evidence="8">
    <location>
        <begin position="758"/>
        <end position="772"/>
    </location>
</feature>
<dbReference type="GeneID" id="4703402"/>
<dbReference type="eggNOG" id="ENOG502QSY2">
    <property type="taxonomic scope" value="Eukaryota"/>
</dbReference>
<feature type="compositionally biased region" description="Pro residues" evidence="8">
    <location>
        <begin position="164"/>
        <end position="179"/>
    </location>
</feature>
<dbReference type="SMART" id="SM00906">
    <property type="entry name" value="Fungal_trans"/>
    <property type="match status" value="1"/>
</dbReference>
<keyword evidence="3" id="KW-0862">Zinc</keyword>
<keyword evidence="6" id="KW-0804">Transcription</keyword>
<evidence type="ECO:0000313" key="10">
    <source>
        <dbReference type="EMBL" id="EAW09771.1"/>
    </source>
</evidence>
<dbReference type="PROSITE" id="PS50048">
    <property type="entry name" value="ZN2_CY6_FUNGAL_2"/>
    <property type="match status" value="1"/>
</dbReference>
<feature type="region of interest" description="Disordered" evidence="8">
    <location>
        <begin position="238"/>
        <end position="275"/>
    </location>
</feature>
<dbReference type="Pfam" id="PF04082">
    <property type="entry name" value="Fungal_trans"/>
    <property type="match status" value="1"/>
</dbReference>
<feature type="compositionally biased region" description="Low complexity" evidence="8">
    <location>
        <begin position="255"/>
        <end position="270"/>
    </location>
</feature>
<dbReference type="GO" id="GO:0000981">
    <property type="term" value="F:DNA-binding transcription factor activity, RNA polymerase II-specific"/>
    <property type="evidence" value="ECO:0007669"/>
    <property type="project" value="InterPro"/>
</dbReference>
<dbReference type="PANTHER" id="PTHR47540:SF1">
    <property type="entry name" value="ACTIVATOR OF STRESS GENES 1-RELATED"/>
    <property type="match status" value="1"/>
</dbReference>
<evidence type="ECO:0000256" key="8">
    <source>
        <dbReference type="SAM" id="MobiDB-lite"/>
    </source>
</evidence>
<dbReference type="Proteomes" id="UP000006701">
    <property type="component" value="Unassembled WGS sequence"/>
</dbReference>
<proteinExistence type="predicted"/>
<protein>
    <submittedName>
        <fullName evidence="10">C6 transcription factor (Mut3), putative</fullName>
    </submittedName>
</protein>
<dbReference type="PANTHER" id="PTHR47540">
    <property type="entry name" value="THIAMINE REPRESSIBLE GENES REGULATORY PROTEIN THI5"/>
    <property type="match status" value="1"/>
</dbReference>
<feature type="region of interest" description="Disordered" evidence="8">
    <location>
        <begin position="710"/>
        <end position="853"/>
    </location>
</feature>
<accession>A1CKU7</accession>
<organism evidence="10 11">
    <name type="scientific">Aspergillus clavatus (strain ATCC 1007 / CBS 513.65 / DSM 816 / NCTC 3887 / NRRL 1 / QM 1276 / 107)</name>
    <dbReference type="NCBI Taxonomy" id="344612"/>
    <lineage>
        <taxon>Eukaryota</taxon>
        <taxon>Fungi</taxon>
        <taxon>Dikarya</taxon>
        <taxon>Ascomycota</taxon>
        <taxon>Pezizomycotina</taxon>
        <taxon>Eurotiomycetes</taxon>
        <taxon>Eurotiomycetidae</taxon>
        <taxon>Eurotiales</taxon>
        <taxon>Aspergillaceae</taxon>
        <taxon>Aspergillus</taxon>
        <taxon>Aspergillus subgen. Fumigati</taxon>
    </lineage>
</organism>
<keyword evidence="7" id="KW-0539">Nucleus</keyword>
<dbReference type="AlphaFoldDB" id="A1CKU7"/>
<evidence type="ECO:0000259" key="9">
    <source>
        <dbReference type="PROSITE" id="PS50048"/>
    </source>
</evidence>
<dbReference type="GO" id="GO:0005634">
    <property type="term" value="C:nucleus"/>
    <property type="evidence" value="ECO:0007669"/>
    <property type="project" value="UniProtKB-SubCell"/>
</dbReference>
<keyword evidence="2" id="KW-0479">Metal-binding</keyword>
<evidence type="ECO:0000256" key="4">
    <source>
        <dbReference type="ARBA" id="ARBA00023015"/>
    </source>
</evidence>
<feature type="compositionally biased region" description="Low complexity" evidence="8">
    <location>
        <begin position="788"/>
        <end position="846"/>
    </location>
</feature>
<dbReference type="EMBL" id="DS027056">
    <property type="protein sequence ID" value="EAW09771.1"/>
    <property type="molecule type" value="Genomic_DNA"/>
</dbReference>
<dbReference type="HOGENOM" id="CLU_010084_0_0_1"/>
<dbReference type="InterPro" id="IPR001138">
    <property type="entry name" value="Zn2Cys6_DnaBD"/>
</dbReference>
<keyword evidence="5" id="KW-0238">DNA-binding</keyword>
<dbReference type="SUPFAM" id="SSF57701">
    <property type="entry name" value="Zn2/Cys6 DNA-binding domain"/>
    <property type="match status" value="1"/>
</dbReference>